<dbReference type="AlphaFoldDB" id="A0A699KEX3"/>
<proteinExistence type="predicted"/>
<feature type="region of interest" description="Disordered" evidence="1">
    <location>
        <begin position="26"/>
        <end position="113"/>
    </location>
</feature>
<feature type="non-terminal residue" evidence="2">
    <location>
        <position position="1"/>
    </location>
</feature>
<sequence length="135" mass="13751">LAFLVPLSIDTVSSRRPTTSLYHLAKSRRDGHAKVLGMTTFGGGDTTTDGGDGSGGSGSGDGDTDDGSDGEGNLDLLQDEDGKSDGGDEDDDGRSDDGKSDSGDGRISFLGRRAKAGLVDKGRVGGKWTTNARAV</sequence>
<organism evidence="2">
    <name type="scientific">Tanacetum cinerariifolium</name>
    <name type="common">Dalmatian daisy</name>
    <name type="synonym">Chrysanthemum cinerariifolium</name>
    <dbReference type="NCBI Taxonomy" id="118510"/>
    <lineage>
        <taxon>Eukaryota</taxon>
        <taxon>Viridiplantae</taxon>
        <taxon>Streptophyta</taxon>
        <taxon>Embryophyta</taxon>
        <taxon>Tracheophyta</taxon>
        <taxon>Spermatophyta</taxon>
        <taxon>Magnoliopsida</taxon>
        <taxon>eudicotyledons</taxon>
        <taxon>Gunneridae</taxon>
        <taxon>Pentapetalae</taxon>
        <taxon>asterids</taxon>
        <taxon>campanulids</taxon>
        <taxon>Asterales</taxon>
        <taxon>Asteraceae</taxon>
        <taxon>Asteroideae</taxon>
        <taxon>Anthemideae</taxon>
        <taxon>Anthemidinae</taxon>
        <taxon>Tanacetum</taxon>
    </lineage>
</organism>
<accession>A0A699KEX3</accession>
<gene>
    <name evidence="2" type="ORF">Tci_659903</name>
</gene>
<evidence type="ECO:0000256" key="1">
    <source>
        <dbReference type="SAM" id="MobiDB-lite"/>
    </source>
</evidence>
<feature type="compositionally biased region" description="Gly residues" evidence="1">
    <location>
        <begin position="40"/>
        <end position="61"/>
    </location>
</feature>
<comment type="caution">
    <text evidence="2">The sequence shown here is derived from an EMBL/GenBank/DDBJ whole genome shotgun (WGS) entry which is preliminary data.</text>
</comment>
<name>A0A699KEX3_TANCI</name>
<dbReference type="EMBL" id="BKCJ010506038">
    <property type="protein sequence ID" value="GFA87931.1"/>
    <property type="molecule type" value="Genomic_DNA"/>
</dbReference>
<reference evidence="2" key="1">
    <citation type="journal article" date="2019" name="Sci. Rep.">
        <title>Draft genome of Tanacetum cinerariifolium, the natural source of mosquito coil.</title>
        <authorList>
            <person name="Yamashiro T."/>
            <person name="Shiraishi A."/>
            <person name="Satake H."/>
            <person name="Nakayama K."/>
        </authorList>
    </citation>
    <scope>NUCLEOTIDE SEQUENCE</scope>
</reference>
<protein>
    <submittedName>
        <fullName evidence="2">Uncharacterized protein</fullName>
    </submittedName>
</protein>
<evidence type="ECO:0000313" key="2">
    <source>
        <dbReference type="EMBL" id="GFA87931.1"/>
    </source>
</evidence>
<feature type="compositionally biased region" description="Basic and acidic residues" evidence="1">
    <location>
        <begin position="95"/>
        <end position="104"/>
    </location>
</feature>